<reference evidence="2" key="1">
    <citation type="journal article" date="2022" name="bioRxiv">
        <title>Sequencing and chromosome-scale assembly of the giantPleurodeles waltlgenome.</title>
        <authorList>
            <person name="Brown T."/>
            <person name="Elewa A."/>
            <person name="Iarovenko S."/>
            <person name="Subramanian E."/>
            <person name="Araus A.J."/>
            <person name="Petzold A."/>
            <person name="Susuki M."/>
            <person name="Suzuki K.-i.T."/>
            <person name="Hayashi T."/>
            <person name="Toyoda A."/>
            <person name="Oliveira C."/>
            <person name="Osipova E."/>
            <person name="Leigh N.D."/>
            <person name="Simon A."/>
            <person name="Yun M.H."/>
        </authorList>
    </citation>
    <scope>NUCLEOTIDE SEQUENCE</scope>
    <source>
        <strain evidence="2">20211129_DDA</strain>
        <tissue evidence="2">Liver</tissue>
    </source>
</reference>
<gene>
    <name evidence="2" type="ORF">NDU88_002396</name>
</gene>
<evidence type="ECO:0000256" key="1">
    <source>
        <dbReference type="SAM" id="MobiDB-lite"/>
    </source>
</evidence>
<evidence type="ECO:0000313" key="3">
    <source>
        <dbReference type="Proteomes" id="UP001066276"/>
    </source>
</evidence>
<comment type="caution">
    <text evidence="2">The sequence shown here is derived from an EMBL/GenBank/DDBJ whole genome shotgun (WGS) entry which is preliminary data.</text>
</comment>
<organism evidence="2 3">
    <name type="scientific">Pleurodeles waltl</name>
    <name type="common">Iberian ribbed newt</name>
    <dbReference type="NCBI Taxonomy" id="8319"/>
    <lineage>
        <taxon>Eukaryota</taxon>
        <taxon>Metazoa</taxon>
        <taxon>Chordata</taxon>
        <taxon>Craniata</taxon>
        <taxon>Vertebrata</taxon>
        <taxon>Euteleostomi</taxon>
        <taxon>Amphibia</taxon>
        <taxon>Batrachia</taxon>
        <taxon>Caudata</taxon>
        <taxon>Salamandroidea</taxon>
        <taxon>Salamandridae</taxon>
        <taxon>Pleurodelinae</taxon>
        <taxon>Pleurodeles</taxon>
    </lineage>
</organism>
<feature type="region of interest" description="Disordered" evidence="1">
    <location>
        <begin position="1"/>
        <end position="32"/>
    </location>
</feature>
<protein>
    <submittedName>
        <fullName evidence="2">Uncharacterized protein</fullName>
    </submittedName>
</protein>
<name>A0AAV7RB84_PLEWA</name>
<sequence length="121" mass="13417">MLLVPESSNPVPAPSQAQRLSPMGHPEQASPPDRLRYLRFGPPRHWWPDAPAIAWVPGSGGFCSSSSPYFCMALRALGVIWPDRRAVQSHGDPVRTRGHAMLFPLIRVPLRLSVTGYPWVP</sequence>
<feature type="compositionally biased region" description="Polar residues" evidence="1">
    <location>
        <begin position="1"/>
        <end position="19"/>
    </location>
</feature>
<proteinExistence type="predicted"/>
<dbReference type="Proteomes" id="UP001066276">
    <property type="component" value="Chromosome 5"/>
</dbReference>
<keyword evidence="3" id="KW-1185">Reference proteome</keyword>
<dbReference type="AlphaFoldDB" id="A0AAV7RB84"/>
<accession>A0AAV7RB84</accession>
<evidence type="ECO:0000313" key="2">
    <source>
        <dbReference type="EMBL" id="KAJ1149589.1"/>
    </source>
</evidence>
<dbReference type="EMBL" id="JANPWB010000009">
    <property type="protein sequence ID" value="KAJ1149589.1"/>
    <property type="molecule type" value="Genomic_DNA"/>
</dbReference>